<proteinExistence type="predicted"/>
<accession>Z9JIK1</accession>
<evidence type="ECO:0000313" key="2">
    <source>
        <dbReference type="Proteomes" id="UP000020406"/>
    </source>
</evidence>
<sequence>MLCAMQRGSTAPAEPCLSVPSIALGYGVAWHTVVLRY</sequence>
<name>Z9JIK1_9GAMM</name>
<reference evidence="1 2" key="1">
    <citation type="journal article" date="2014" name="Genome Announc.">
        <title>Draft Genome Sequence of Xylella fastidiosa Pear Leaf Scorch Strain in Taiwan.</title>
        <authorList>
            <person name="Su C.C."/>
            <person name="Deng W.L."/>
            <person name="Jan F.J."/>
            <person name="Chang C.J."/>
            <person name="Huang H."/>
            <person name="Chen J."/>
        </authorList>
    </citation>
    <scope>NUCLEOTIDE SEQUENCE [LARGE SCALE GENOMIC DNA]</scope>
    <source>
        <strain evidence="1 2">PLS229</strain>
    </source>
</reference>
<dbReference type="AlphaFoldDB" id="Z9JIK1"/>
<protein>
    <submittedName>
        <fullName evidence="1">Uncharacterized protein</fullName>
    </submittedName>
</protein>
<evidence type="ECO:0000313" key="1">
    <source>
        <dbReference type="EMBL" id="EWS78235.1"/>
    </source>
</evidence>
<comment type="caution">
    <text evidence="1">The sequence shown here is derived from an EMBL/GenBank/DDBJ whole genome shotgun (WGS) entry which is preliminary data.</text>
</comment>
<dbReference type="PATRIC" id="fig|1444770.3.peg.1652"/>
<gene>
    <name evidence="1" type="ORF">AF72_06945</name>
</gene>
<dbReference type="STRING" id="1444770.AF72_06945"/>
<dbReference type="EMBL" id="JDSQ01000009">
    <property type="protein sequence ID" value="EWS78235.1"/>
    <property type="molecule type" value="Genomic_DNA"/>
</dbReference>
<dbReference type="Proteomes" id="UP000020406">
    <property type="component" value="Unassembled WGS sequence"/>
</dbReference>
<organism evidence="1 2">
    <name type="scientific">Xylella taiwanensis</name>
    <dbReference type="NCBI Taxonomy" id="1444770"/>
    <lineage>
        <taxon>Bacteria</taxon>
        <taxon>Pseudomonadati</taxon>
        <taxon>Pseudomonadota</taxon>
        <taxon>Gammaproteobacteria</taxon>
        <taxon>Lysobacterales</taxon>
        <taxon>Lysobacteraceae</taxon>
        <taxon>Xylella</taxon>
    </lineage>
</organism>